<protein>
    <submittedName>
        <fullName evidence="2">PucR family transcriptional regulator</fullName>
    </submittedName>
</protein>
<dbReference type="InterPro" id="IPR051448">
    <property type="entry name" value="CdaR-like_regulators"/>
</dbReference>
<gene>
    <name evidence="2" type="ORF">ETD85_49710</name>
</gene>
<comment type="caution">
    <text evidence="2">The sequence shown here is derived from an EMBL/GenBank/DDBJ whole genome shotgun (WGS) entry which is preliminary data.</text>
</comment>
<proteinExistence type="predicted"/>
<dbReference type="RefSeq" id="WP_138696850.1">
    <property type="nucleotide sequence ID" value="NZ_JBHSAZ010000089.1"/>
</dbReference>
<feature type="domain" description="PucR C-terminal helix-turn-helix" evidence="1">
    <location>
        <begin position="324"/>
        <end position="382"/>
    </location>
</feature>
<dbReference type="PANTHER" id="PTHR33744">
    <property type="entry name" value="CARBOHYDRATE DIACID REGULATOR"/>
    <property type="match status" value="1"/>
</dbReference>
<keyword evidence="3" id="KW-1185">Reference proteome</keyword>
<evidence type="ECO:0000259" key="1">
    <source>
        <dbReference type="Pfam" id="PF13556"/>
    </source>
</evidence>
<sequence>MELLDPTLQNLLEDLAEQLGHGLTVDSVDGRLIAYSTQDAHADPARIASILSRRVTPEIQQWQNRHGIARATAPVRVPANAELGMRARVCVPIRHGQRCLGYLWIPHGDQALDGAALEAATDASSALARCLAGRAGEREELIRRLLDRDRPGEAARDRLAGLDPSLLGAEIVVCAAVPIGRARVPGLSATEFGRLGTELPRALRADPTYAGGFVTATHVITLARHGGPDGAPRHPAVLDRALRGAARRPFAIGVSDPARFQVEPVRHAYGQARAAADAAVRDPALPRILPWSGAGPYRMLLGEPPLAPDPVLVPLERAGDSAQLLRTLETYLDLGCDVQRTAASLHLHRTTVYYRLGRIAAVLGADLRDGLVRTHLHLALKARRLAAGGVDLAASRSPTRQGS</sequence>
<dbReference type="AlphaFoldDB" id="A0A5S4FNL4"/>
<dbReference type="PANTHER" id="PTHR33744:SF1">
    <property type="entry name" value="DNA-BINDING TRANSCRIPTIONAL ACTIVATOR ADER"/>
    <property type="match status" value="1"/>
</dbReference>
<evidence type="ECO:0000313" key="3">
    <source>
        <dbReference type="Proteomes" id="UP000306628"/>
    </source>
</evidence>
<evidence type="ECO:0000313" key="2">
    <source>
        <dbReference type="EMBL" id="TMR22265.1"/>
    </source>
</evidence>
<dbReference type="Pfam" id="PF13556">
    <property type="entry name" value="HTH_30"/>
    <property type="match status" value="1"/>
</dbReference>
<dbReference type="SUPFAM" id="SSF55781">
    <property type="entry name" value="GAF domain-like"/>
    <property type="match status" value="1"/>
</dbReference>
<dbReference type="OrthoDB" id="4534407at2"/>
<reference evidence="2 3" key="1">
    <citation type="submission" date="2019-05" db="EMBL/GenBank/DDBJ databases">
        <title>Draft genome sequence of Nonomuraea zeae DSM 100528.</title>
        <authorList>
            <person name="Saricaoglu S."/>
            <person name="Isik K."/>
        </authorList>
    </citation>
    <scope>NUCLEOTIDE SEQUENCE [LARGE SCALE GENOMIC DNA]</scope>
    <source>
        <strain evidence="2 3">DSM 100528</strain>
    </source>
</reference>
<accession>A0A5S4FNL4</accession>
<dbReference type="InterPro" id="IPR042070">
    <property type="entry name" value="PucR_C-HTH_sf"/>
</dbReference>
<dbReference type="EMBL" id="VCKX01000279">
    <property type="protein sequence ID" value="TMR22265.1"/>
    <property type="molecule type" value="Genomic_DNA"/>
</dbReference>
<dbReference type="Gene3D" id="1.10.10.2840">
    <property type="entry name" value="PucR C-terminal helix-turn-helix domain"/>
    <property type="match status" value="1"/>
</dbReference>
<organism evidence="2 3">
    <name type="scientific">Nonomuraea zeae</name>
    <dbReference type="NCBI Taxonomy" id="1642303"/>
    <lineage>
        <taxon>Bacteria</taxon>
        <taxon>Bacillati</taxon>
        <taxon>Actinomycetota</taxon>
        <taxon>Actinomycetes</taxon>
        <taxon>Streptosporangiales</taxon>
        <taxon>Streptosporangiaceae</taxon>
        <taxon>Nonomuraea</taxon>
    </lineage>
</organism>
<name>A0A5S4FNL4_9ACTN</name>
<dbReference type="Proteomes" id="UP000306628">
    <property type="component" value="Unassembled WGS sequence"/>
</dbReference>
<dbReference type="InterPro" id="IPR025736">
    <property type="entry name" value="PucR_C-HTH_dom"/>
</dbReference>